<comment type="caution">
    <text evidence="1">The sequence shown here is derived from an EMBL/GenBank/DDBJ whole genome shotgun (WGS) entry which is preliminary data.</text>
</comment>
<evidence type="ECO:0000313" key="1">
    <source>
        <dbReference type="EMBL" id="GAC23743.1"/>
    </source>
</evidence>
<accession>K6Z416</accession>
<organism evidence="1 2">
    <name type="scientific">Paraglaciecola mesophila KMM 241</name>
    <dbReference type="NCBI Taxonomy" id="1128912"/>
    <lineage>
        <taxon>Bacteria</taxon>
        <taxon>Pseudomonadati</taxon>
        <taxon>Pseudomonadota</taxon>
        <taxon>Gammaproteobacteria</taxon>
        <taxon>Alteromonadales</taxon>
        <taxon>Alteromonadaceae</taxon>
        <taxon>Paraglaciecola</taxon>
    </lineage>
</organism>
<protein>
    <submittedName>
        <fullName evidence="1">Uncharacterized protein</fullName>
    </submittedName>
</protein>
<proteinExistence type="predicted"/>
<gene>
    <name evidence="1" type="ORF">GMES_1444</name>
</gene>
<reference evidence="1 2" key="1">
    <citation type="journal article" date="2017" name="Antonie Van Leeuwenhoek">
        <title>Rhizobium rhizosphaerae sp. nov., a novel species isolated from rice rhizosphere.</title>
        <authorList>
            <person name="Zhao J.J."/>
            <person name="Zhang J."/>
            <person name="Zhang R.J."/>
            <person name="Zhang C.W."/>
            <person name="Yin H.Q."/>
            <person name="Zhang X.X."/>
        </authorList>
    </citation>
    <scope>NUCLEOTIDE SEQUENCE [LARGE SCALE GENOMIC DNA]</scope>
    <source>
        <strain evidence="1 2">KMM 241</strain>
    </source>
</reference>
<sequence length="38" mass="4517">MLQLSIANELFIYPSTYKKQHFISKIASKFSVVTKYYE</sequence>
<name>K6Z416_9ALTE</name>
<evidence type="ECO:0000313" key="2">
    <source>
        <dbReference type="Proteomes" id="UP000006263"/>
    </source>
</evidence>
<dbReference type="AlphaFoldDB" id="K6Z416"/>
<dbReference type="Proteomes" id="UP000006263">
    <property type="component" value="Unassembled WGS sequence"/>
</dbReference>
<dbReference type="EMBL" id="BAEP01000029">
    <property type="protein sequence ID" value="GAC23743.1"/>
    <property type="molecule type" value="Genomic_DNA"/>
</dbReference>